<dbReference type="InterPro" id="IPR010995">
    <property type="entry name" value="DNA_repair_Rad51/TF_NusA_a-hlx"/>
</dbReference>
<dbReference type="NCBIfam" id="TIGR03491">
    <property type="entry name" value="TM0106 family RecB-like putative nuclease"/>
    <property type="match status" value="1"/>
</dbReference>
<keyword evidence="3" id="KW-1185">Reference proteome</keyword>
<dbReference type="SUPFAM" id="SSF47794">
    <property type="entry name" value="Rad51 N-terminal domain-like"/>
    <property type="match status" value="1"/>
</dbReference>
<gene>
    <name evidence="2" type="ORF">DXZ20_17775</name>
</gene>
<comment type="caution">
    <text evidence="2">The sequence shown here is derived from an EMBL/GenBank/DDBJ whole genome shotgun (WGS) entry which is preliminary data.</text>
</comment>
<dbReference type="RefSeq" id="WP_163699578.1">
    <property type="nucleotide sequence ID" value="NZ_QXHD01000004.1"/>
</dbReference>
<dbReference type="EMBL" id="QXHD01000004">
    <property type="protein sequence ID" value="NEZ57490.1"/>
    <property type="molecule type" value="Genomic_DNA"/>
</dbReference>
<name>A0A6M0RNM8_9CYAN</name>
<proteinExistence type="predicted"/>
<dbReference type="InterPro" id="IPR011604">
    <property type="entry name" value="PDDEXK-like_dom_sf"/>
</dbReference>
<sequence>MPPSQDAGSATPASTLQWTSTASSWSLEQTKPDQIIQDSTLFTFLRCQRRAYLDAYGDADLQSEPSDYLVKLKSDSAVHRQTVLADFHPVNRPPRHAGNVAATAQETFTLMQQGVEHIFRGTVAAINADGSIGYVSQPDLWIKQPGVSWLGNWYYVPLDIKLGKKPKQEYQLTAAFHAYVLAAWQGVVPAEAHLRLKERHYVIDLEKQWPTLLELLDTCETVLTSGETPDVFISRSRCDMCVWLNHCYEVAQQQNHLSLLPGVTLNRYRHLEKLGLTTVETLARNQPATLAQASGFELKVAEKLVHQAQAKLSGVAIARTDANNNFTLSPQELPSAPIELYFDIEAAPDKDLVYLHGILVVDTQTHNETFIPLVAREPEGEASAWHQFQHVIAHYPDSPIYHFCPYEAQTVRRLAERYGSIIDIDELLSRFVDIHKRIVDSVTLPIESYALKHIARWIGFEWRDSSANGAQSICWYDNWLSSQNEQYLNDILKYNEDDCRATFWVKQWLANFAAPIWKDNAEAG</sequence>
<evidence type="ECO:0000313" key="2">
    <source>
        <dbReference type="EMBL" id="NEZ57490.1"/>
    </source>
</evidence>
<organism evidence="2 3">
    <name type="scientific">Adonisia turfae CCMR0081</name>
    <dbReference type="NCBI Taxonomy" id="2292702"/>
    <lineage>
        <taxon>Bacteria</taxon>
        <taxon>Bacillati</taxon>
        <taxon>Cyanobacteriota</taxon>
        <taxon>Adonisia</taxon>
        <taxon>Adonisia turfae</taxon>
    </lineage>
</organism>
<protein>
    <submittedName>
        <fullName evidence="2">TM0106 family RecB-like putative nuclease</fullName>
    </submittedName>
</protein>
<accession>A0A6M0RNM8</accession>
<reference evidence="2 3" key="1">
    <citation type="journal article" date="2020" name="Microb. Ecol.">
        <title>Ecogenomics of the Marine Benthic Filamentous Cyanobacterium Adonisia.</title>
        <authorList>
            <person name="Walter J.M."/>
            <person name="Coutinho F.H."/>
            <person name="Leomil L."/>
            <person name="Hargreaves P.I."/>
            <person name="Campeao M.E."/>
            <person name="Vieira V.V."/>
            <person name="Silva B.S."/>
            <person name="Fistarol G.O."/>
            <person name="Salomon P.S."/>
            <person name="Sawabe T."/>
            <person name="Mino S."/>
            <person name="Hosokawa M."/>
            <person name="Miyashita H."/>
            <person name="Maruyama F."/>
            <person name="van Verk M.C."/>
            <person name="Dutilh B.E."/>
            <person name="Thompson C.C."/>
            <person name="Thompson F.L."/>
        </authorList>
    </citation>
    <scope>NUCLEOTIDE SEQUENCE [LARGE SCALE GENOMIC DNA]</scope>
    <source>
        <strain evidence="2 3">CCMR0081</strain>
    </source>
</reference>
<dbReference type="GO" id="GO:0000166">
    <property type="term" value="F:nucleotide binding"/>
    <property type="evidence" value="ECO:0007669"/>
    <property type="project" value="InterPro"/>
</dbReference>
<evidence type="ECO:0000313" key="3">
    <source>
        <dbReference type="Proteomes" id="UP000481033"/>
    </source>
</evidence>
<evidence type="ECO:0000259" key="1">
    <source>
        <dbReference type="Pfam" id="PF13482"/>
    </source>
</evidence>
<dbReference type="Gene3D" id="1.10.150.20">
    <property type="entry name" value="5' to 3' exonuclease, C-terminal subdomain"/>
    <property type="match status" value="1"/>
</dbReference>
<feature type="domain" description="YprB ribonuclease H-like" evidence="1">
    <location>
        <begin position="340"/>
        <end position="509"/>
    </location>
</feature>
<dbReference type="InterPro" id="IPR012337">
    <property type="entry name" value="RNaseH-like_sf"/>
</dbReference>
<dbReference type="AlphaFoldDB" id="A0A6M0RNM8"/>
<dbReference type="InterPro" id="IPR019993">
    <property type="entry name" value="RecB_nuclease_TM0106_put"/>
</dbReference>
<dbReference type="Gene3D" id="3.90.320.10">
    <property type="match status" value="1"/>
</dbReference>
<dbReference type="InterPro" id="IPR038720">
    <property type="entry name" value="YprB_RNase_H-like_dom"/>
</dbReference>
<dbReference type="Proteomes" id="UP000481033">
    <property type="component" value="Unassembled WGS sequence"/>
</dbReference>
<dbReference type="SUPFAM" id="SSF53098">
    <property type="entry name" value="Ribonuclease H-like"/>
    <property type="match status" value="1"/>
</dbReference>
<dbReference type="Pfam" id="PF13482">
    <property type="entry name" value="RNase_H_2"/>
    <property type="match status" value="1"/>
</dbReference>